<evidence type="ECO:0000256" key="1">
    <source>
        <dbReference type="SAM" id="MobiDB-lite"/>
    </source>
</evidence>
<dbReference type="InterPro" id="IPR029063">
    <property type="entry name" value="SAM-dependent_MTases_sf"/>
</dbReference>
<protein>
    <submittedName>
        <fullName evidence="2">Uncharacterized protein</fullName>
    </submittedName>
</protein>
<name>A0ABD3N4S5_9STRA</name>
<dbReference type="SUPFAM" id="SSF53335">
    <property type="entry name" value="S-adenosyl-L-methionine-dependent methyltransferases"/>
    <property type="match status" value="1"/>
</dbReference>
<comment type="caution">
    <text evidence="2">The sequence shown here is derived from an EMBL/GenBank/DDBJ whole genome shotgun (WGS) entry which is preliminary data.</text>
</comment>
<dbReference type="AlphaFoldDB" id="A0ABD3N4S5"/>
<evidence type="ECO:0000313" key="3">
    <source>
        <dbReference type="Proteomes" id="UP001530293"/>
    </source>
</evidence>
<accession>A0ABD3N4S5</accession>
<gene>
    <name evidence="2" type="ORF">ACHAWU_003553</name>
</gene>
<keyword evidence="3" id="KW-1185">Reference proteome</keyword>
<feature type="compositionally biased region" description="Low complexity" evidence="1">
    <location>
        <begin position="11"/>
        <end position="25"/>
    </location>
</feature>
<dbReference type="Gene3D" id="3.40.50.150">
    <property type="entry name" value="Vaccinia Virus protein VP39"/>
    <property type="match status" value="1"/>
</dbReference>
<feature type="region of interest" description="Disordered" evidence="1">
    <location>
        <begin position="1"/>
        <end position="32"/>
    </location>
</feature>
<dbReference type="PANTHER" id="PTHR18895:SF74">
    <property type="entry name" value="MTRF1L RELEASE FACTOR GLUTAMINE METHYLTRANSFERASE"/>
    <property type="match status" value="1"/>
</dbReference>
<dbReference type="InterPro" id="IPR050320">
    <property type="entry name" value="N5-glutamine_MTase"/>
</dbReference>
<dbReference type="EMBL" id="JALLBG020000043">
    <property type="protein sequence ID" value="KAL3770333.1"/>
    <property type="molecule type" value="Genomic_DNA"/>
</dbReference>
<dbReference type="PANTHER" id="PTHR18895">
    <property type="entry name" value="HEMK METHYLTRANSFERASE"/>
    <property type="match status" value="1"/>
</dbReference>
<organism evidence="2 3">
    <name type="scientific">Discostella pseudostelligera</name>
    <dbReference type="NCBI Taxonomy" id="259834"/>
    <lineage>
        <taxon>Eukaryota</taxon>
        <taxon>Sar</taxon>
        <taxon>Stramenopiles</taxon>
        <taxon>Ochrophyta</taxon>
        <taxon>Bacillariophyta</taxon>
        <taxon>Coscinodiscophyceae</taxon>
        <taxon>Thalassiosirophycidae</taxon>
        <taxon>Stephanodiscales</taxon>
        <taxon>Stephanodiscaceae</taxon>
        <taxon>Discostella</taxon>
    </lineage>
</organism>
<proteinExistence type="predicted"/>
<sequence>MLIISAFREGSSSSSSSRSSSSVRRMTSRSHPSPLLDAISYAQASDVRAQNGHYAAMHYYRQLLLHNPQDTSAATRIAAADNSMNILSRVGWSYTQLMEAEHQMTQSEGHDWEDDIDKLNSILDMSNYRHYSLREHVFNLPTGIVNNNDDEDDSPLGMYKTDYPMGPTYARPLYAGECFDVSQSIGAFDSDTGWLRSLQCLTALFLLSSCVPRKIFLDSIIGGGETLELMLRLGIVFVFNDKKQLSDAVIKEAKLDEEWVVPLVHLFPLEIPPILRSQTSGAQLSTDMKGRKNIVIMTDLHPNVLGMTSIDRIEKFHQGNDACCDGNKGASNRSEGAVMYIGPDSLALIQHLHASLLQFIENSDEPQSFRRVLDVCTGSGVQALAALTMLDSLNDTAEKSSVSVAVAVDINERALRFTTFNAHLNGYKDQILTVHADVLSETVNRQSNEGIDTEGIFTGANASLVTILLEKLTEYERHYAAKNEQRNEEQKFDLFLANPPFIPVPPSRSDCVVLPDEDGNASPRYGLFSSGGASGEDCLCAIVRMAPPLLKSDGGLLAVVSEFMNPPPLSYSSTNVDDAKPELISRIEKWWGQQSIDGSVASGILFTNENAIKSGIYAERRAVRNDMEDINVWKQHLSTTGIHSISPGLLFVQLKRSSNKNTAGKEFTVRHHHVPKTKHGSIWTPHNFEAVNYTRGKLMDWFR</sequence>
<evidence type="ECO:0000313" key="2">
    <source>
        <dbReference type="EMBL" id="KAL3770333.1"/>
    </source>
</evidence>
<reference evidence="2 3" key="1">
    <citation type="submission" date="2024-10" db="EMBL/GenBank/DDBJ databases">
        <title>Updated reference genomes for cyclostephanoid diatoms.</title>
        <authorList>
            <person name="Roberts W.R."/>
            <person name="Alverson A.J."/>
        </authorList>
    </citation>
    <scope>NUCLEOTIDE SEQUENCE [LARGE SCALE GENOMIC DNA]</scope>
    <source>
        <strain evidence="2 3">AJA232-27</strain>
    </source>
</reference>
<dbReference type="Pfam" id="PF06325">
    <property type="entry name" value="PrmA"/>
    <property type="match status" value="1"/>
</dbReference>
<dbReference type="Proteomes" id="UP001530293">
    <property type="component" value="Unassembled WGS sequence"/>
</dbReference>